<proteinExistence type="predicted"/>
<keyword evidence="2" id="KW-0238">DNA-binding</keyword>
<dbReference type="Proteomes" id="UP000004926">
    <property type="component" value="Chromosome"/>
</dbReference>
<keyword evidence="3" id="KW-1185">Reference proteome</keyword>
<dbReference type="RefSeq" id="WP_009156731.1">
    <property type="nucleotide sequence ID" value="NZ_CM001439.1"/>
</dbReference>
<evidence type="ECO:0000259" key="1">
    <source>
        <dbReference type="Pfam" id="PF12728"/>
    </source>
</evidence>
<sequence>MQFEPNRMYRVKAVAEALDVSATTIYRAIEAGKLDALKLGKATLRVTGAAANAYVNACSEAAYQSYVVEGVSAADAEGEQAGEVA</sequence>
<gene>
    <name evidence="2" type="ORF">SacmaDRAFT_5190</name>
</gene>
<evidence type="ECO:0000313" key="3">
    <source>
        <dbReference type="Proteomes" id="UP000004926"/>
    </source>
</evidence>
<dbReference type="InterPro" id="IPR010093">
    <property type="entry name" value="SinI_DNA-bd"/>
</dbReference>
<dbReference type="STRING" id="882083.SacmaDRAFT_5190"/>
<dbReference type="Pfam" id="PF12728">
    <property type="entry name" value="HTH_17"/>
    <property type="match status" value="1"/>
</dbReference>
<protein>
    <submittedName>
        <fullName evidence="2">DNA-binding protein, excisionase family</fullName>
    </submittedName>
</protein>
<dbReference type="HOGENOM" id="CLU_2510707_0_0_11"/>
<reference evidence="2 3" key="1">
    <citation type="journal article" date="2012" name="Stand. Genomic Sci.">
        <title>Genome sequence of the ocean sediment bacterium Saccharomonospora marina type strain (XMU15(T)).</title>
        <authorList>
            <person name="Klenk H.P."/>
            <person name="Lu M."/>
            <person name="Lucas S."/>
            <person name="Lapidus A."/>
            <person name="Copeland A."/>
            <person name="Pitluck S."/>
            <person name="Goodwin L.A."/>
            <person name="Han C."/>
            <person name="Tapia R."/>
            <person name="Brambilla E.M."/>
            <person name="Potter G."/>
            <person name="Land M."/>
            <person name="Ivanova N."/>
            <person name="Rohde M."/>
            <person name="Goker M."/>
            <person name="Detter J.C."/>
            <person name="Li W.J."/>
            <person name="Kyrpides N.C."/>
            <person name="Woyke T."/>
        </authorList>
    </citation>
    <scope>NUCLEOTIDE SEQUENCE [LARGE SCALE GENOMIC DNA]</scope>
    <source>
        <strain evidence="2 3">XMU15</strain>
    </source>
</reference>
<name>H5X523_9PSEU</name>
<organism evidence="2 3">
    <name type="scientific">Saccharomonospora marina XMU15</name>
    <dbReference type="NCBI Taxonomy" id="882083"/>
    <lineage>
        <taxon>Bacteria</taxon>
        <taxon>Bacillati</taxon>
        <taxon>Actinomycetota</taxon>
        <taxon>Actinomycetes</taxon>
        <taxon>Pseudonocardiales</taxon>
        <taxon>Pseudonocardiaceae</taxon>
        <taxon>Saccharomonospora</taxon>
    </lineage>
</organism>
<evidence type="ECO:0000313" key="2">
    <source>
        <dbReference type="EMBL" id="EHR53355.1"/>
    </source>
</evidence>
<dbReference type="EMBL" id="CM001439">
    <property type="protein sequence ID" value="EHR53355.1"/>
    <property type="molecule type" value="Genomic_DNA"/>
</dbReference>
<dbReference type="AlphaFoldDB" id="H5X523"/>
<dbReference type="InterPro" id="IPR041657">
    <property type="entry name" value="HTH_17"/>
</dbReference>
<dbReference type="NCBIfam" id="TIGR01764">
    <property type="entry name" value="excise"/>
    <property type="match status" value="1"/>
</dbReference>
<feature type="domain" description="Helix-turn-helix" evidence="1">
    <location>
        <begin position="8"/>
        <end position="50"/>
    </location>
</feature>
<accession>H5X523</accession>
<dbReference type="GO" id="GO:0003677">
    <property type="term" value="F:DNA binding"/>
    <property type="evidence" value="ECO:0007669"/>
    <property type="project" value="UniProtKB-KW"/>
</dbReference>